<dbReference type="EMBL" id="DQ073796">
    <property type="protein sequence ID" value="AAY78577.1"/>
    <property type="molecule type" value="Genomic_DNA"/>
</dbReference>
<feature type="domain" description="Choice-of-anchor I" evidence="2">
    <location>
        <begin position="33"/>
        <end position="515"/>
    </location>
</feature>
<dbReference type="AlphaFoldDB" id="Q4PKG9"/>
<dbReference type="InterPro" id="IPR052956">
    <property type="entry name" value="Mesenchyme-surface_protein"/>
</dbReference>
<feature type="chain" id="PRO_5004241458" evidence="1">
    <location>
        <begin position="18"/>
        <end position="517"/>
    </location>
</feature>
<evidence type="ECO:0000256" key="1">
    <source>
        <dbReference type="SAM" id="SignalP"/>
    </source>
</evidence>
<reference evidence="3" key="1">
    <citation type="journal article" date="2005" name="PLoS Biol.">
        <title>New insights into metabolic properties of marine bacteria encoding proteorhodopsins.</title>
        <authorList>
            <person name="Sabehi G."/>
            <person name="Loy A."/>
            <person name="Jung K.H."/>
            <person name="Partha R."/>
            <person name="Spudich J.L."/>
            <person name="Isaacson T."/>
            <person name="Hirschberg J."/>
            <person name="Wagner M."/>
            <person name="Beja O."/>
        </authorList>
    </citation>
    <scope>NUCLEOTIDE SEQUENCE</scope>
</reference>
<sequence length="517" mass="56400">MKFLIIILGLFFSSAQALELNKITGYSTFSWDEGGSEIAAYDPARSRIFVTNNLTKTVDVLSIANLPFTKKEISINPRAGVGGINSVAVSEKAGLLALAIEAENKQENGMVLFYNLATLKLAFGYSVGALPDNVAFTPDGKYALVANEGEPNDDYSIDPKGSVSIIDLNNWFVGPSEDRIRHIYFTRNGAPEGGRIVKPGATFEQDAEPEYIAVSGDSKHAYVSLQENNVIAKINIEYGLVTDYFGLGYKDWSQSALDASNKDNRINIQPWPVKGMYQPDTIVVISKEINGEMYDYVLMANEGDAKDYDGYSEEVRVKDLTLDPSVFPNAEELQKNENLGRLKTTTAMGDANNDGFYEEIYGYGGRSFAIMDGNSGNIIYDSGNDIAVRTAFSGFFNWNEDAGSFDDRSDDKGAEPEAITVGEIDGKTYAFVGLERQGGIMMYDITGIIKPKFVGYFNGRNFFGDGTKMTGGDISPESLVFVPADKTPPAYKALNDGPLLIGAYELSGSTAVYQINN</sequence>
<dbReference type="NCBIfam" id="NF038117">
    <property type="entry name" value="choice_anch_I"/>
    <property type="match status" value="1"/>
</dbReference>
<accession>Q4PKG9</accession>
<proteinExistence type="predicted"/>
<dbReference type="Gene3D" id="2.130.10.10">
    <property type="entry name" value="YVTN repeat-like/Quinoprotein amine dehydrogenase"/>
    <property type="match status" value="1"/>
</dbReference>
<dbReference type="SUPFAM" id="SSF50969">
    <property type="entry name" value="YVTN repeat-like/Quinoprotein amine dehydrogenase"/>
    <property type="match status" value="1"/>
</dbReference>
<evidence type="ECO:0000259" key="2">
    <source>
        <dbReference type="Pfam" id="PF22494"/>
    </source>
</evidence>
<evidence type="ECO:0000313" key="3">
    <source>
        <dbReference type="EMBL" id="AAY78577.1"/>
    </source>
</evidence>
<dbReference type="InterPro" id="IPR015943">
    <property type="entry name" value="WD40/YVTN_repeat-like_dom_sf"/>
</dbReference>
<dbReference type="PANTHER" id="PTHR46928">
    <property type="entry name" value="MESENCHYME-SPECIFIC CELL SURFACE GLYCOPROTEIN"/>
    <property type="match status" value="1"/>
</dbReference>
<protein>
    <submittedName>
        <fullName evidence="3">Predicted alkaline phosphatase</fullName>
    </submittedName>
</protein>
<keyword evidence="1" id="KW-0732">Signal</keyword>
<organism evidence="3">
    <name type="scientific">uncultured bacterium MedeBAC82F10</name>
    <dbReference type="NCBI Taxonomy" id="332272"/>
    <lineage>
        <taxon>Bacteria</taxon>
        <taxon>environmental samples</taxon>
    </lineage>
</organism>
<dbReference type="InterPro" id="IPR055188">
    <property type="entry name" value="Choice_anch_I"/>
</dbReference>
<dbReference type="InterPro" id="IPR011044">
    <property type="entry name" value="Quino_amine_DH_bsu"/>
</dbReference>
<dbReference type="PANTHER" id="PTHR46928:SF1">
    <property type="entry name" value="MESENCHYME-SPECIFIC CELL SURFACE GLYCOPROTEIN"/>
    <property type="match status" value="1"/>
</dbReference>
<dbReference type="Pfam" id="PF22494">
    <property type="entry name" value="choice_anch_I"/>
    <property type="match status" value="1"/>
</dbReference>
<feature type="signal peptide" evidence="1">
    <location>
        <begin position="1"/>
        <end position="17"/>
    </location>
</feature>
<name>Q4PKG9_9BACT</name>